<accession>A0A1B9PZJ8</accession>
<evidence type="ECO:0000313" key="2">
    <source>
        <dbReference type="EMBL" id="PME55905.1"/>
    </source>
</evidence>
<keyword evidence="1" id="KW-0812">Transmembrane</keyword>
<dbReference type="EMBL" id="MCSI01000188">
    <property type="protein sequence ID" value="PME55905.1"/>
    <property type="molecule type" value="Genomic_DNA"/>
</dbReference>
<proteinExistence type="predicted"/>
<dbReference type="Proteomes" id="UP000235778">
    <property type="component" value="Unassembled WGS sequence"/>
</dbReference>
<keyword evidence="1" id="KW-1133">Transmembrane helix</keyword>
<evidence type="ECO:0000256" key="1">
    <source>
        <dbReference type="SAM" id="Phobius"/>
    </source>
</evidence>
<organism evidence="2 3">
    <name type="scientific">Vibrio lentus</name>
    <dbReference type="NCBI Taxonomy" id="136468"/>
    <lineage>
        <taxon>Bacteria</taxon>
        <taxon>Pseudomonadati</taxon>
        <taxon>Pseudomonadota</taxon>
        <taxon>Gammaproteobacteria</taxon>
        <taxon>Vibrionales</taxon>
        <taxon>Vibrionaceae</taxon>
        <taxon>Vibrio</taxon>
    </lineage>
</organism>
<feature type="transmembrane region" description="Helical" evidence="1">
    <location>
        <begin position="6"/>
        <end position="26"/>
    </location>
</feature>
<sequence length="104" mass="11527">MKQLKIGLFILMCGVGVLLALTYFPLTSETGQRIQAKVISNTLTQSLDGHRRYLTVETQDNEIFRVSIPPTTDCPLDSVVALDTLNNQITGQSSYQFIHCRAAP</sequence>
<gene>
    <name evidence="2" type="ORF">BCV30_02880</name>
</gene>
<name>A0A1B9PZJ8_9VIBR</name>
<comment type="caution">
    <text evidence="2">The sequence shown here is derived from an EMBL/GenBank/DDBJ whole genome shotgun (WGS) entry which is preliminary data.</text>
</comment>
<dbReference type="RefSeq" id="WP_017108117.1">
    <property type="nucleotide sequence ID" value="NZ_MAKA01000266.1"/>
</dbReference>
<reference evidence="3" key="1">
    <citation type="submission" date="2016-07" db="EMBL/GenBank/DDBJ databases">
        <title>Nontailed viruses are major unrecognized killers of bacteria in the ocean.</title>
        <authorList>
            <person name="Kauffman K."/>
            <person name="Hussain F."/>
            <person name="Yang J."/>
            <person name="Arevalo P."/>
            <person name="Brown J."/>
            <person name="Cutler M."/>
            <person name="Kelly L."/>
            <person name="Polz M.F."/>
        </authorList>
    </citation>
    <scope>NUCLEOTIDE SEQUENCE [LARGE SCALE GENOMIC DNA]</scope>
    <source>
        <strain evidence="3">10N.286.55.C1</strain>
    </source>
</reference>
<protein>
    <submittedName>
        <fullName evidence="2">Uncharacterized protein</fullName>
    </submittedName>
</protein>
<keyword evidence="1" id="KW-0472">Membrane</keyword>
<evidence type="ECO:0000313" key="3">
    <source>
        <dbReference type="Proteomes" id="UP000235778"/>
    </source>
</evidence>
<dbReference type="AlphaFoldDB" id="A0A1B9PZJ8"/>